<keyword evidence="1 2" id="KW-0732">Signal</keyword>
<feature type="chain" id="PRO_5045747099" description="Secretion system C-terminal sorting domain-containing protein" evidence="2">
    <location>
        <begin position="21"/>
        <end position="1208"/>
    </location>
</feature>
<comment type="caution">
    <text evidence="4">The sequence shown here is derived from an EMBL/GenBank/DDBJ whole genome shotgun (WGS) entry which is preliminary data.</text>
</comment>
<sequence>MKSKLLLCLSITLFFTQLLSAQTWSTLGTAQFANNPKQIATTVDETTGNLYVAYVDQSDNDHLKVKFYDGTTWNDLGGTVSAIGNVSIPSININPATGEPWVVYRTDITASSNILVVKRFNGSNWLDEGTNISGSSGGNPIIPAYRSFINFDDSGNAYIAYSSFYTNLFYRTFVRSNKTGSWQTEFNVQHTELSAFDYPSYNLFYYTSMNNGNLGIFKKTLDTNVSWSSATSVYSNSNFPPGGFQNAGTFPGLAANTLNENFLVKRNSTNGPIFYTGDNPNELLDSPPNSDDARGRTMQMKFNPIDGNTYALYVNDLFEVKISKFDGSTWTDLAPMPQLNNATLNQTATLNIRNSDGRIFVSNVDFSSPTVLGLTSYYQDVTPAVTKFYVDQNATGSNDGTSWANAYTSLHDGLDAIENDIIADTLWVAQGTYKPDNSSRSESFRILGDNNKVFGGFNGTETDLDQRDIEAHPTIISGDLAGNDDPNDFTYSSVFRLDNSRRLVSVGADNVELNGFILKDGHADGSSSPANRGAAINKFDQFINFTLKNCIVKDNISNVLGAVYLRYNNSSDLNIESCEFTNNFSRYGSGFSAVVTTANKVVDVSVNNCLFHGNVSGDVNAGDGLSASSFGLLLNNGATINATITNNTFSNNYDVSTASSIDKGTVALRRFVSSDVLNVEFHNNIFWNNYSDDNGTINPQNIGLMNGSQPITSLNFTHNNYNQTNLASKASTFTESNNLNTDPLFVDEANFDFSLQASSPMIDAGDNSQIPSGITEDILGNNRIQNTSVDLGAFEFDGPLPDLTAPNVVTQDITVQLDANGQVSIQASDVDDGSTDDQTSTADLILSLDQTTFDCSNIGQNTVTLTVEDEAENTATDTAIVTVEDNTAPNAITQDITVQLDANGQASIQASDIDDGSSDNCTISNLSLSDSNFDCSNIGQNTVSLLLEDDSGNQTITTAIVTVEDNTAPNAITQDITIQLDANGQASIQASDIDDGSSDNCTISNLSLSDSDFDCSNIGQNTVSLLLEDASGNQTITTAIVTVEDTSGPSLTTLDVTVDLAGNSSVSITETQVLDNVSDNCSAVSDISLSLDQDTFTSIGTYTVNLTATDLEGNQTTVVAVVTVEDTLSNVNFEFTNSIKIYPNPASSSFQISTENEIKLVEIYDSLGRKLIRNQNKQIDVSQLTKGIYMVKITSLENYLATKQLIVK</sequence>
<dbReference type="Gene3D" id="2.60.40.10">
    <property type="entry name" value="Immunoglobulins"/>
    <property type="match status" value="2"/>
</dbReference>
<dbReference type="InterPro" id="IPR013783">
    <property type="entry name" value="Ig-like_fold"/>
</dbReference>
<dbReference type="SUPFAM" id="SSF89372">
    <property type="entry name" value="Fucose-specific lectin"/>
    <property type="match status" value="1"/>
</dbReference>
<dbReference type="PANTHER" id="PTHR24273:SF32">
    <property type="entry name" value="HYALIN"/>
    <property type="match status" value="1"/>
</dbReference>
<evidence type="ECO:0000313" key="4">
    <source>
        <dbReference type="EMBL" id="GGE32931.1"/>
    </source>
</evidence>
<protein>
    <recommendedName>
        <fullName evidence="3">Secretion system C-terminal sorting domain-containing protein</fullName>
    </recommendedName>
</protein>
<name>A0ABQ1SF39_9FLAO</name>
<dbReference type="NCBIfam" id="TIGR04183">
    <property type="entry name" value="Por_Secre_tail"/>
    <property type="match status" value="1"/>
</dbReference>
<feature type="signal peptide" evidence="2">
    <location>
        <begin position="1"/>
        <end position="20"/>
    </location>
</feature>
<evidence type="ECO:0000259" key="3">
    <source>
        <dbReference type="Pfam" id="PF18962"/>
    </source>
</evidence>
<dbReference type="Pfam" id="PF18962">
    <property type="entry name" value="Por_Secre_tail"/>
    <property type="match status" value="1"/>
</dbReference>
<evidence type="ECO:0000256" key="2">
    <source>
        <dbReference type="SAM" id="SignalP"/>
    </source>
</evidence>
<dbReference type="Gene3D" id="2.160.20.10">
    <property type="entry name" value="Single-stranded right-handed beta-helix, Pectin lyase-like"/>
    <property type="match status" value="1"/>
</dbReference>
<organism evidence="4 5">
    <name type="scientific">Psychroflexus planctonicus</name>
    <dbReference type="NCBI Taxonomy" id="1526575"/>
    <lineage>
        <taxon>Bacteria</taxon>
        <taxon>Pseudomonadati</taxon>
        <taxon>Bacteroidota</taxon>
        <taxon>Flavobacteriia</taxon>
        <taxon>Flavobacteriales</taxon>
        <taxon>Flavobacteriaceae</taxon>
        <taxon>Psychroflexus</taxon>
    </lineage>
</organism>
<dbReference type="SUPFAM" id="SSF51126">
    <property type="entry name" value="Pectin lyase-like"/>
    <property type="match status" value="1"/>
</dbReference>
<dbReference type="InterPro" id="IPR012334">
    <property type="entry name" value="Pectin_lyas_fold"/>
</dbReference>
<dbReference type="InterPro" id="IPR006626">
    <property type="entry name" value="PbH1"/>
</dbReference>
<dbReference type="EMBL" id="BMGM01000004">
    <property type="protein sequence ID" value="GGE32931.1"/>
    <property type="molecule type" value="Genomic_DNA"/>
</dbReference>
<dbReference type="NCBIfam" id="NF041518">
    <property type="entry name" value="choice_anch_Q"/>
    <property type="match status" value="1"/>
</dbReference>
<dbReference type="RefSeq" id="WP_188458138.1">
    <property type="nucleotide sequence ID" value="NZ_BMGM01000004.1"/>
</dbReference>
<reference evidence="5" key="1">
    <citation type="journal article" date="2019" name="Int. J. Syst. Evol. Microbiol.">
        <title>The Global Catalogue of Microorganisms (GCM) 10K type strain sequencing project: providing services to taxonomists for standard genome sequencing and annotation.</title>
        <authorList>
            <consortium name="The Broad Institute Genomics Platform"/>
            <consortium name="The Broad Institute Genome Sequencing Center for Infectious Disease"/>
            <person name="Wu L."/>
            <person name="Ma J."/>
        </authorList>
    </citation>
    <scope>NUCLEOTIDE SEQUENCE [LARGE SCALE GENOMIC DNA]</scope>
    <source>
        <strain evidence="5">CGMCC 1.12931</strain>
    </source>
</reference>
<dbReference type="InterPro" id="IPR026444">
    <property type="entry name" value="Secre_tail"/>
</dbReference>
<accession>A0ABQ1SF39</accession>
<dbReference type="PANTHER" id="PTHR24273">
    <property type="entry name" value="FI04643P-RELATED"/>
    <property type="match status" value="1"/>
</dbReference>
<evidence type="ECO:0000313" key="5">
    <source>
        <dbReference type="Proteomes" id="UP000599179"/>
    </source>
</evidence>
<keyword evidence="5" id="KW-1185">Reference proteome</keyword>
<evidence type="ECO:0000256" key="1">
    <source>
        <dbReference type="ARBA" id="ARBA00022729"/>
    </source>
</evidence>
<feature type="domain" description="Secretion system C-terminal sorting" evidence="3">
    <location>
        <begin position="1141"/>
        <end position="1206"/>
    </location>
</feature>
<proteinExistence type="predicted"/>
<dbReference type="InterPro" id="IPR011050">
    <property type="entry name" value="Pectin_lyase_fold/virulence"/>
</dbReference>
<dbReference type="InterPro" id="IPR059226">
    <property type="entry name" value="Choice_anch_Q_dom"/>
</dbReference>
<gene>
    <name evidence="4" type="ORF">GCM10010832_11440</name>
</gene>
<dbReference type="SMART" id="SM00710">
    <property type="entry name" value="PbH1"/>
    <property type="match status" value="7"/>
</dbReference>
<dbReference type="Proteomes" id="UP000599179">
    <property type="component" value="Unassembled WGS sequence"/>
</dbReference>